<protein>
    <submittedName>
        <fullName evidence="2">Uncharacterized protein</fullName>
    </submittedName>
</protein>
<feature type="region of interest" description="Disordered" evidence="1">
    <location>
        <begin position="47"/>
        <end position="67"/>
    </location>
</feature>
<comment type="caution">
    <text evidence="2">The sequence shown here is derived from an EMBL/GenBank/DDBJ whole genome shotgun (WGS) entry which is preliminary data.</text>
</comment>
<accession>A0A9D3LX08</accession>
<gene>
    <name evidence="2" type="ORF">ANANG_G00216010</name>
</gene>
<sequence length="198" mass="20393">MPLGVEEGARDVPVPVHHQGLGAREGLPVLDHEALSAELLLLRRARDDGDGDGEEGEEGRDGCSADTLPELVDTVTEARTEVKVGLHLAERMRSTAARTAAMGLVLLLLELAIAAVPWLAPGAEQPFPAPPSTCWGAVPGRAARHPAALRLPHHAGQGPAGRRGPDEAGGRQPAGGAEEPRRGRPAGGAGAPPPAPEE</sequence>
<dbReference type="Proteomes" id="UP001044222">
    <property type="component" value="Chromosome 12"/>
</dbReference>
<evidence type="ECO:0000313" key="3">
    <source>
        <dbReference type="Proteomes" id="UP001044222"/>
    </source>
</evidence>
<reference evidence="2" key="1">
    <citation type="submission" date="2021-01" db="EMBL/GenBank/DDBJ databases">
        <title>A chromosome-scale assembly of European eel, Anguilla anguilla.</title>
        <authorList>
            <person name="Henkel C."/>
            <person name="Jong-Raadsen S.A."/>
            <person name="Dufour S."/>
            <person name="Weltzien F.-A."/>
            <person name="Palstra A.P."/>
            <person name="Pelster B."/>
            <person name="Spaink H.P."/>
            <person name="Van Den Thillart G.E."/>
            <person name="Jansen H."/>
            <person name="Zahm M."/>
            <person name="Klopp C."/>
            <person name="Cedric C."/>
            <person name="Louis A."/>
            <person name="Berthelot C."/>
            <person name="Parey E."/>
            <person name="Roest Crollius H."/>
            <person name="Montfort J."/>
            <person name="Robinson-Rechavi M."/>
            <person name="Bucao C."/>
            <person name="Bouchez O."/>
            <person name="Gislard M."/>
            <person name="Lluch J."/>
            <person name="Milhes M."/>
            <person name="Lampietro C."/>
            <person name="Lopez Roques C."/>
            <person name="Donnadieu C."/>
            <person name="Braasch I."/>
            <person name="Desvignes T."/>
            <person name="Postlethwait J."/>
            <person name="Bobe J."/>
            <person name="Guiguen Y."/>
            <person name="Dirks R."/>
        </authorList>
    </citation>
    <scope>NUCLEOTIDE SEQUENCE</scope>
    <source>
        <strain evidence="2">Tag_6206</strain>
        <tissue evidence="2">Liver</tissue>
    </source>
</reference>
<dbReference type="EMBL" id="JAFIRN010000012">
    <property type="protein sequence ID" value="KAG5837757.1"/>
    <property type="molecule type" value="Genomic_DNA"/>
</dbReference>
<feature type="compositionally biased region" description="Acidic residues" evidence="1">
    <location>
        <begin position="49"/>
        <end position="58"/>
    </location>
</feature>
<dbReference type="AlphaFoldDB" id="A0A9D3LX08"/>
<organism evidence="2 3">
    <name type="scientific">Anguilla anguilla</name>
    <name type="common">European freshwater eel</name>
    <name type="synonym">Muraena anguilla</name>
    <dbReference type="NCBI Taxonomy" id="7936"/>
    <lineage>
        <taxon>Eukaryota</taxon>
        <taxon>Metazoa</taxon>
        <taxon>Chordata</taxon>
        <taxon>Craniata</taxon>
        <taxon>Vertebrata</taxon>
        <taxon>Euteleostomi</taxon>
        <taxon>Actinopterygii</taxon>
        <taxon>Neopterygii</taxon>
        <taxon>Teleostei</taxon>
        <taxon>Anguilliformes</taxon>
        <taxon>Anguillidae</taxon>
        <taxon>Anguilla</taxon>
    </lineage>
</organism>
<keyword evidence="3" id="KW-1185">Reference proteome</keyword>
<proteinExistence type="predicted"/>
<evidence type="ECO:0000313" key="2">
    <source>
        <dbReference type="EMBL" id="KAG5837757.1"/>
    </source>
</evidence>
<evidence type="ECO:0000256" key="1">
    <source>
        <dbReference type="SAM" id="MobiDB-lite"/>
    </source>
</evidence>
<feature type="region of interest" description="Disordered" evidence="1">
    <location>
        <begin position="152"/>
        <end position="198"/>
    </location>
</feature>
<name>A0A9D3LX08_ANGAN</name>